<keyword evidence="1" id="KW-0808">Transferase</keyword>
<dbReference type="PANTHER" id="PTHR10048">
    <property type="entry name" value="PHOSPHATIDYLINOSITOL KINASE"/>
    <property type="match status" value="1"/>
</dbReference>
<keyword evidence="5" id="KW-1185">Reference proteome</keyword>
<dbReference type="GO" id="GO:0005737">
    <property type="term" value="C:cytoplasm"/>
    <property type="evidence" value="ECO:0007669"/>
    <property type="project" value="TreeGrafter"/>
</dbReference>
<evidence type="ECO:0000259" key="3">
    <source>
        <dbReference type="PROSITE" id="PS50290"/>
    </source>
</evidence>
<dbReference type="PANTHER" id="PTHR10048:SF22">
    <property type="entry name" value="PHOSPHATIDYLINOSITOL 4-KINASE BETA"/>
    <property type="match status" value="1"/>
</dbReference>
<dbReference type="InterPro" id="IPR015433">
    <property type="entry name" value="PI3/4_kinase"/>
</dbReference>
<keyword evidence="2 4" id="KW-0418">Kinase</keyword>
<evidence type="ECO:0000313" key="5">
    <source>
        <dbReference type="Proteomes" id="UP000095751"/>
    </source>
</evidence>
<dbReference type="Gene3D" id="1.10.1070.11">
    <property type="entry name" value="Phosphatidylinositol 3-/4-kinase, catalytic domain"/>
    <property type="match status" value="1"/>
</dbReference>
<dbReference type="InterPro" id="IPR036940">
    <property type="entry name" value="PI3/4_kinase_cat_sf"/>
</dbReference>
<dbReference type="GO" id="GO:0004430">
    <property type="term" value="F:1-phosphatidylinositol 4-kinase activity"/>
    <property type="evidence" value="ECO:0007669"/>
    <property type="project" value="TreeGrafter"/>
</dbReference>
<reference evidence="4 5" key="1">
    <citation type="submission" date="2016-09" db="EMBL/GenBank/DDBJ databases">
        <title>Extensive genetic diversity and differential bi-allelic expression allows diatom success in the polar Southern Ocean.</title>
        <authorList>
            <consortium name="DOE Joint Genome Institute"/>
            <person name="Mock T."/>
            <person name="Otillar R.P."/>
            <person name="Strauss J."/>
            <person name="Dupont C."/>
            <person name="Frickenhaus S."/>
            <person name="Maumus F."/>
            <person name="Mcmullan M."/>
            <person name="Sanges R."/>
            <person name="Schmutz J."/>
            <person name="Toseland A."/>
            <person name="Valas R."/>
            <person name="Veluchamy A."/>
            <person name="Ward B.J."/>
            <person name="Allen A."/>
            <person name="Barry K."/>
            <person name="Falciatore A."/>
            <person name="Ferrante M."/>
            <person name="Fortunato A.E."/>
            <person name="Gloeckner G."/>
            <person name="Gruber A."/>
            <person name="Hipkin R."/>
            <person name="Janech M."/>
            <person name="Kroth P."/>
            <person name="Leese F."/>
            <person name="Lindquist E."/>
            <person name="Lyon B.R."/>
            <person name="Martin J."/>
            <person name="Mayer C."/>
            <person name="Parker M."/>
            <person name="Quesneville H."/>
            <person name="Raymond J."/>
            <person name="Uhlig C."/>
            <person name="Valentin K.U."/>
            <person name="Worden A.Z."/>
            <person name="Armbrust E.V."/>
            <person name="Bowler C."/>
            <person name="Green B."/>
            <person name="Moulton V."/>
            <person name="Van Oosterhout C."/>
            <person name="Grigoriev I."/>
        </authorList>
    </citation>
    <scope>NUCLEOTIDE SEQUENCE [LARGE SCALE GENOMIC DNA]</scope>
    <source>
        <strain evidence="4 5">CCMP1102</strain>
    </source>
</reference>
<evidence type="ECO:0000313" key="4">
    <source>
        <dbReference type="EMBL" id="OEU20717.1"/>
    </source>
</evidence>
<dbReference type="Proteomes" id="UP000095751">
    <property type="component" value="Unassembled WGS sequence"/>
</dbReference>
<dbReference type="KEGG" id="fcy:FRACYDRAFT_167139"/>
<dbReference type="Pfam" id="PF00454">
    <property type="entry name" value="PI3_PI4_kinase"/>
    <property type="match status" value="1"/>
</dbReference>
<dbReference type="Gene3D" id="3.30.1010.10">
    <property type="entry name" value="Phosphatidylinositol 3-kinase Catalytic Subunit, Chain A, domain 4"/>
    <property type="match status" value="1"/>
</dbReference>
<dbReference type="SMART" id="SM00146">
    <property type="entry name" value="PI3Kc"/>
    <property type="match status" value="1"/>
</dbReference>
<evidence type="ECO:0000256" key="2">
    <source>
        <dbReference type="ARBA" id="ARBA00022777"/>
    </source>
</evidence>
<dbReference type="GO" id="GO:0016020">
    <property type="term" value="C:membrane"/>
    <property type="evidence" value="ECO:0007669"/>
    <property type="project" value="TreeGrafter"/>
</dbReference>
<dbReference type="InParanoid" id="A0A1E7FRG8"/>
<dbReference type="PROSITE" id="PS00916">
    <property type="entry name" value="PI3_4_KINASE_2"/>
    <property type="match status" value="1"/>
</dbReference>
<protein>
    <submittedName>
        <fullName evidence="4">Kinase-like protein</fullName>
    </submittedName>
</protein>
<evidence type="ECO:0000256" key="1">
    <source>
        <dbReference type="ARBA" id="ARBA00022679"/>
    </source>
</evidence>
<name>A0A1E7FRG8_9STRA</name>
<dbReference type="AlphaFoldDB" id="A0A1E7FRG8"/>
<dbReference type="EMBL" id="KV784354">
    <property type="protein sequence ID" value="OEU20717.1"/>
    <property type="molecule type" value="Genomic_DNA"/>
</dbReference>
<dbReference type="InterPro" id="IPR018936">
    <property type="entry name" value="PI3/4_kinase_CS"/>
</dbReference>
<sequence>MSATAMSNAAATEANIHEQGFRNYHIPSELLVPTARKSKKHCSVTIAEKELVMEPLSKEMPRGGWQANETLFYSHNPEDVFTTNPYDAVRENEYQQLHQQMYNDHGMIVQAPTKGTEQSPLISTREALLDRIFGQLWDDKCEEIRQASPYGKIEGWRLASFIMKAGEDIRREALVMQIITKLNDWFITDIPEPFRPHMRPYTIMCVGGDAGLVECLSDAKSVDEVKKGTDHFESLRDYFERSYGPPTTYSSQYKKQSTSTRSGVSRTLSFEEAQDNFLRSLVGYSVICYILQIKDRHNANILMDRDGNIIHIDFGFVLGDTPKMCKVPIFSEKAPFKLSDEYWDVLGGWNINQGGLGVRFCHMFEHAFACAAAHMDEIASLVEATLLTMTQSPRQARALGNGVRNRLKMRGPPGSTEQKAFIMELVNAARTSMGTATYDWLQRNMNGYQ</sequence>
<accession>A0A1E7FRG8</accession>
<dbReference type="InterPro" id="IPR000403">
    <property type="entry name" value="PI3/4_kinase_cat_dom"/>
</dbReference>
<organism evidence="4 5">
    <name type="scientific">Fragilariopsis cylindrus CCMP1102</name>
    <dbReference type="NCBI Taxonomy" id="635003"/>
    <lineage>
        <taxon>Eukaryota</taxon>
        <taxon>Sar</taxon>
        <taxon>Stramenopiles</taxon>
        <taxon>Ochrophyta</taxon>
        <taxon>Bacillariophyta</taxon>
        <taxon>Bacillariophyceae</taxon>
        <taxon>Bacillariophycidae</taxon>
        <taxon>Bacillariales</taxon>
        <taxon>Bacillariaceae</taxon>
        <taxon>Fragilariopsis</taxon>
    </lineage>
</organism>
<proteinExistence type="predicted"/>
<dbReference type="PROSITE" id="PS50290">
    <property type="entry name" value="PI3_4_KINASE_3"/>
    <property type="match status" value="1"/>
</dbReference>
<dbReference type="SUPFAM" id="SSF56112">
    <property type="entry name" value="Protein kinase-like (PK-like)"/>
    <property type="match status" value="1"/>
</dbReference>
<dbReference type="InterPro" id="IPR011009">
    <property type="entry name" value="Kinase-like_dom_sf"/>
</dbReference>
<feature type="domain" description="PI3K/PI4K catalytic" evidence="3">
    <location>
        <begin position="138"/>
        <end position="434"/>
    </location>
</feature>
<dbReference type="GO" id="GO:0046854">
    <property type="term" value="P:phosphatidylinositol phosphate biosynthetic process"/>
    <property type="evidence" value="ECO:0007669"/>
    <property type="project" value="InterPro"/>
</dbReference>
<dbReference type="OrthoDB" id="10264149at2759"/>
<gene>
    <name evidence="4" type="ORF">FRACYDRAFT_167139</name>
</gene>
<dbReference type="GO" id="GO:0048015">
    <property type="term" value="P:phosphatidylinositol-mediated signaling"/>
    <property type="evidence" value="ECO:0007669"/>
    <property type="project" value="TreeGrafter"/>
</dbReference>